<dbReference type="AlphaFoldDB" id="A0A095YAH6"/>
<dbReference type="CDD" id="cd07067">
    <property type="entry name" value="HP_PGM_like"/>
    <property type="match status" value="1"/>
</dbReference>
<sequence>MSQAVVHLVRHGEVENPHRVLYGRLPGYELSQRGHNMARLVAEHFAEQKEHGTNLVSLISSPLIRAQQTAAPIAQALGLPITTEPGVIEAESQLEGYSNIKDTLLSTPRLWPLVRNPLTPSWGEPYAHQATRMAQAISKHRDYAIQQHGPGANIVVVSHQLPIWVTRLATEGRSLAFNAFRRECTLASVTSISFDRNGAAVDLTYSEPAAELLPGTINVPGA</sequence>
<dbReference type="InterPro" id="IPR050275">
    <property type="entry name" value="PGM_Phosphatase"/>
</dbReference>
<comment type="caution">
    <text evidence="1">The sequence shown here is derived from an EMBL/GenBank/DDBJ whole genome shotgun (WGS) entry which is preliminary data.</text>
</comment>
<proteinExistence type="predicted"/>
<dbReference type="InterPro" id="IPR029033">
    <property type="entry name" value="His_PPase_superfam"/>
</dbReference>
<protein>
    <submittedName>
        <fullName evidence="1">Fructose-2,6-bisphosphatase</fullName>
    </submittedName>
</protein>
<organism evidence="1 2">
    <name type="scientific">Pseudoglutamicibacter albus DNF00011</name>
    <dbReference type="NCBI Taxonomy" id="1401063"/>
    <lineage>
        <taxon>Bacteria</taxon>
        <taxon>Bacillati</taxon>
        <taxon>Actinomycetota</taxon>
        <taxon>Actinomycetes</taxon>
        <taxon>Micrococcales</taxon>
        <taxon>Micrococcaceae</taxon>
        <taxon>Pseudoglutamicibacter</taxon>
    </lineage>
</organism>
<name>A0A095YAH6_9MICC</name>
<dbReference type="PANTHER" id="PTHR48100:SF51">
    <property type="entry name" value="PHOSPHOGLYCERATE MUTASE"/>
    <property type="match status" value="1"/>
</dbReference>
<dbReference type="Proteomes" id="UP000053528">
    <property type="component" value="Unassembled WGS sequence"/>
</dbReference>
<dbReference type="EMBL" id="JRNH01000032">
    <property type="protein sequence ID" value="KGF19450.1"/>
    <property type="molecule type" value="Genomic_DNA"/>
</dbReference>
<dbReference type="PANTHER" id="PTHR48100">
    <property type="entry name" value="BROAD-SPECIFICITY PHOSPHATASE YOR283W-RELATED"/>
    <property type="match status" value="1"/>
</dbReference>
<evidence type="ECO:0000313" key="1">
    <source>
        <dbReference type="EMBL" id="KGF19450.1"/>
    </source>
</evidence>
<dbReference type="GO" id="GO:0005737">
    <property type="term" value="C:cytoplasm"/>
    <property type="evidence" value="ECO:0007669"/>
    <property type="project" value="TreeGrafter"/>
</dbReference>
<dbReference type="RefSeq" id="WP_035757872.1">
    <property type="nucleotide sequence ID" value="NZ_JRNH01000032.1"/>
</dbReference>
<dbReference type="Pfam" id="PF00300">
    <property type="entry name" value="His_Phos_1"/>
    <property type="match status" value="1"/>
</dbReference>
<gene>
    <name evidence="1" type="ORF">HMPREF2128_10255</name>
</gene>
<dbReference type="InterPro" id="IPR013078">
    <property type="entry name" value="His_Pase_superF_clade-1"/>
</dbReference>
<dbReference type="SUPFAM" id="SSF53254">
    <property type="entry name" value="Phosphoglycerate mutase-like"/>
    <property type="match status" value="1"/>
</dbReference>
<dbReference type="GO" id="GO:0016791">
    <property type="term" value="F:phosphatase activity"/>
    <property type="evidence" value="ECO:0007669"/>
    <property type="project" value="TreeGrafter"/>
</dbReference>
<accession>A0A095YAH6</accession>
<evidence type="ECO:0000313" key="2">
    <source>
        <dbReference type="Proteomes" id="UP000053528"/>
    </source>
</evidence>
<dbReference type="SMART" id="SM00855">
    <property type="entry name" value="PGAM"/>
    <property type="match status" value="1"/>
</dbReference>
<reference evidence="1 2" key="1">
    <citation type="submission" date="2014-07" db="EMBL/GenBank/DDBJ databases">
        <authorList>
            <person name="McCorrison J."/>
            <person name="Sanka R."/>
            <person name="Torralba M."/>
            <person name="Gillis M."/>
            <person name="Haft D.H."/>
            <person name="Methe B."/>
            <person name="Sutton G."/>
            <person name="Nelson K.E."/>
        </authorList>
    </citation>
    <scope>NUCLEOTIDE SEQUENCE [LARGE SCALE GENOMIC DNA]</scope>
    <source>
        <strain evidence="1 2">DNF00011</strain>
    </source>
</reference>
<dbReference type="Gene3D" id="3.40.50.1240">
    <property type="entry name" value="Phosphoglycerate mutase-like"/>
    <property type="match status" value="1"/>
</dbReference>